<accession>A0A2S4ZX06</accession>
<evidence type="ECO:0000313" key="1">
    <source>
        <dbReference type="EMBL" id="POY34904.1"/>
    </source>
</evidence>
<dbReference type="Gene3D" id="3.40.50.2000">
    <property type="entry name" value="Glycogen Phosphorylase B"/>
    <property type="match status" value="1"/>
</dbReference>
<protein>
    <recommendedName>
        <fullName evidence="3">Glycosyl transferase family 1 domain-containing protein</fullName>
    </recommendedName>
</protein>
<gene>
    <name evidence="1" type="ORF">C3K47_17525</name>
</gene>
<dbReference type="OrthoDB" id="973857at2"/>
<comment type="caution">
    <text evidence="1">The sequence shown here is derived from an EMBL/GenBank/DDBJ whole genome shotgun (WGS) entry which is preliminary data.</text>
</comment>
<evidence type="ECO:0008006" key="3">
    <source>
        <dbReference type="Google" id="ProtNLM"/>
    </source>
</evidence>
<proteinExistence type="predicted"/>
<dbReference type="AlphaFoldDB" id="A0A2S4ZX06"/>
<dbReference type="SUPFAM" id="SSF53756">
    <property type="entry name" value="UDP-Glycosyltransferase/glycogen phosphorylase"/>
    <property type="match status" value="1"/>
</dbReference>
<name>A0A2S4ZX06_9SPHI</name>
<keyword evidence="2" id="KW-1185">Reference proteome</keyword>
<organism evidence="1 2">
    <name type="scientific">Solitalea longa</name>
    <dbReference type="NCBI Taxonomy" id="2079460"/>
    <lineage>
        <taxon>Bacteria</taxon>
        <taxon>Pseudomonadati</taxon>
        <taxon>Bacteroidota</taxon>
        <taxon>Sphingobacteriia</taxon>
        <taxon>Sphingobacteriales</taxon>
        <taxon>Sphingobacteriaceae</taxon>
        <taxon>Solitalea</taxon>
    </lineage>
</organism>
<dbReference type="Proteomes" id="UP000236893">
    <property type="component" value="Unassembled WGS sequence"/>
</dbReference>
<sequence length="502" mass="58742">MALTIQKIIAQYNFFKNCATRYFNLGQIEKASNYCEVAARIGYKYNFRYSDDELESIVEKISKSVIPDSINFNPVVNRIVFYDSFAQDNRGLTQQYLRAIIGWNSELLFITPKTHIGKDILDELKSYSKTRILQIDSSISFSSQVISTIKEIERFRPQYVFQHFSPWDILGFTIWNGIKCADRFLINLTDHAYWLGKYSTDYFLEFRKYGCYLSIHQRKIDINKLLFQPYYPIQNENNFLGFPILKENKIFAFAGSSFYKIYGRNGLFLNLILELLDNNPDVIFLLAGNGNDKPIQSFIKKHKLENRFILLGNRPDINEVIKNIDIYINTFPMIGGLMSQFAAVNNKPIIGYTDIELYSFNDTEDFLQINNANTLVKTNVNDFLHSFKELVNNELVRAQNIELTKNSVITPYEFSKLLLNTLTNKRPVSENFTHESIINLDSVTALYLDMEIHFLHDHNQIIWNTINYKLFRDDFKLATHVFIDRLINKIHQSSKKIIEFLK</sequence>
<reference evidence="1 2" key="1">
    <citation type="submission" date="2018-01" db="EMBL/GenBank/DDBJ databases">
        <authorList>
            <person name="Gaut B.S."/>
            <person name="Morton B.R."/>
            <person name="Clegg M.T."/>
            <person name="Duvall M.R."/>
        </authorList>
    </citation>
    <scope>NUCLEOTIDE SEQUENCE [LARGE SCALE GENOMIC DNA]</scope>
    <source>
        <strain evidence="1 2">HR-AV</strain>
    </source>
</reference>
<evidence type="ECO:0000313" key="2">
    <source>
        <dbReference type="Proteomes" id="UP000236893"/>
    </source>
</evidence>
<dbReference type="EMBL" id="PQVF01000016">
    <property type="protein sequence ID" value="POY34904.1"/>
    <property type="molecule type" value="Genomic_DNA"/>
</dbReference>
<dbReference type="RefSeq" id="WP_103790469.1">
    <property type="nucleotide sequence ID" value="NZ_PQVF01000016.1"/>
</dbReference>